<accession>A0AA35QS31</accession>
<dbReference type="Proteomes" id="UP001174909">
    <property type="component" value="Unassembled WGS sequence"/>
</dbReference>
<evidence type="ECO:0000313" key="2">
    <source>
        <dbReference type="Proteomes" id="UP001174909"/>
    </source>
</evidence>
<keyword evidence="2" id="KW-1185">Reference proteome</keyword>
<sequence>MQDLVTAEWTDAVEAIERCYELGWTDGLPVVPPTVNRVQEFIDIAGRPADEVLGSIPERRREVTVAKTAANAVMAGCLPEYFPVVLAATEAMLAQEFNLIAPSSSQGGAAVLVIVNGPVVDEIGMNSGANLFGPGNRANATIGRAIRLILMNACASIPGLFDRTVIGHPGKYTYCIAENETDSDWLPLHVERGFSPDQSAVTVFASWEPRQVRSAAYSQEVVLDTVADVASVLGSSLASSDSVGDDSTPVRQGELVVTIGGAADFWGTWTKRDVREYLHPRIGRSIADLKIVRVLEGDVGPADYQTFANFVPEPDDILVVRAGSPEATGYRCSVILSELPKVASAAVTRAVASGPV</sequence>
<dbReference type="EMBL" id="CASHTH010000025">
    <property type="protein sequence ID" value="CAI7989190.1"/>
    <property type="molecule type" value="Genomic_DNA"/>
</dbReference>
<evidence type="ECO:0000313" key="1">
    <source>
        <dbReference type="EMBL" id="CAI7989190.1"/>
    </source>
</evidence>
<reference evidence="1" key="1">
    <citation type="submission" date="2023-03" db="EMBL/GenBank/DDBJ databases">
        <authorList>
            <person name="Steffen K."/>
            <person name="Cardenas P."/>
        </authorList>
    </citation>
    <scope>NUCLEOTIDE SEQUENCE</scope>
</reference>
<name>A0AA35QS31_GEOBA</name>
<comment type="caution">
    <text evidence="1">The sequence shown here is derived from an EMBL/GenBank/DDBJ whole genome shotgun (WGS) entry which is preliminary data.</text>
</comment>
<gene>
    <name evidence="1" type="ORF">GBAR_LOCUS162</name>
</gene>
<protein>
    <submittedName>
        <fullName evidence="1">Uncharacterized protein</fullName>
    </submittedName>
</protein>
<proteinExistence type="predicted"/>
<organism evidence="1 2">
    <name type="scientific">Geodia barretti</name>
    <name type="common">Barrett's horny sponge</name>
    <dbReference type="NCBI Taxonomy" id="519541"/>
    <lineage>
        <taxon>Eukaryota</taxon>
        <taxon>Metazoa</taxon>
        <taxon>Porifera</taxon>
        <taxon>Demospongiae</taxon>
        <taxon>Heteroscleromorpha</taxon>
        <taxon>Tetractinellida</taxon>
        <taxon>Astrophorina</taxon>
        <taxon>Geodiidae</taxon>
        <taxon>Geodia</taxon>
    </lineage>
</organism>
<dbReference type="AlphaFoldDB" id="A0AA35QS31"/>